<evidence type="ECO:0000256" key="1">
    <source>
        <dbReference type="ARBA" id="ARBA00005988"/>
    </source>
</evidence>
<name>C1EB26_MICCC</name>
<protein>
    <recommendedName>
        <fullName evidence="3">Peptidase M14 domain-containing protein</fullName>
    </recommendedName>
</protein>
<keyword evidence="5" id="KW-1185">Reference proteome</keyword>
<dbReference type="GO" id="GO:0004181">
    <property type="term" value="F:metallocarboxypeptidase activity"/>
    <property type="evidence" value="ECO:0007669"/>
    <property type="project" value="InterPro"/>
</dbReference>
<dbReference type="EMBL" id="CP001328">
    <property type="protein sequence ID" value="ACO65311.1"/>
    <property type="molecule type" value="Genomic_DNA"/>
</dbReference>
<gene>
    <name evidence="4" type="ORF">MICPUN_101613</name>
</gene>
<organism evidence="4 5">
    <name type="scientific">Micromonas commoda (strain RCC299 / NOUM17 / CCMP2709)</name>
    <name type="common">Picoplanktonic green alga</name>
    <dbReference type="NCBI Taxonomy" id="296587"/>
    <lineage>
        <taxon>Eukaryota</taxon>
        <taxon>Viridiplantae</taxon>
        <taxon>Chlorophyta</taxon>
        <taxon>Mamiellophyceae</taxon>
        <taxon>Mamiellales</taxon>
        <taxon>Mamiellaceae</taxon>
        <taxon>Micromonas</taxon>
    </lineage>
</organism>
<dbReference type="GeneID" id="8244989"/>
<dbReference type="KEGG" id="mis:MICPUN_101613"/>
<sequence>MRALAAPLTRVLAPPTRASYSRGTRGRARIAAMNTTKTPPHDGDVEPWYPIGTPGKPWTEAQREEWRASVEAPRRSYADEVLAKLEPLKSRYDVFKYGALPYDANDPERYPLFAVRTRGFDPSNGKPCVLVTGGVHGYETSGVQGAIRFLETKCEDFVDDFNVLVAPCVSPWGYERVQRWNARAVDPNRSFADRSADESKFLGAMVDAQNVGTWMCHVDLHETTDTDETEFRPAKAARDGEYIAPDVIPDGFYTVGDSEDPKPDFQKEIIDAVSLVTHIAPDVDGKIIGEPVTQRGVINYPVRALGLCASVTNARYVTTTEVYPDSPKCTDDECNDAQVAAVVAALTHVKRVENI</sequence>
<dbReference type="Pfam" id="PF00246">
    <property type="entry name" value="Peptidase_M14"/>
    <property type="match status" value="1"/>
</dbReference>
<comment type="similarity">
    <text evidence="1 2">Belongs to the peptidase M14 family.</text>
</comment>
<dbReference type="InParanoid" id="C1EB26"/>
<reference evidence="4 5" key="1">
    <citation type="journal article" date="2009" name="Science">
        <title>Green evolution and dynamic adaptations revealed by genomes of the marine picoeukaryotes Micromonas.</title>
        <authorList>
            <person name="Worden A.Z."/>
            <person name="Lee J.H."/>
            <person name="Mock T."/>
            <person name="Rouze P."/>
            <person name="Simmons M.P."/>
            <person name="Aerts A.L."/>
            <person name="Allen A.E."/>
            <person name="Cuvelier M.L."/>
            <person name="Derelle E."/>
            <person name="Everett M.V."/>
            <person name="Foulon E."/>
            <person name="Grimwood J."/>
            <person name="Gundlach H."/>
            <person name="Henrissat B."/>
            <person name="Napoli C."/>
            <person name="McDonald S.M."/>
            <person name="Parker M.S."/>
            <person name="Rombauts S."/>
            <person name="Salamov A."/>
            <person name="Von Dassow P."/>
            <person name="Badger J.H."/>
            <person name="Coutinho P.M."/>
            <person name="Demir E."/>
            <person name="Dubchak I."/>
            <person name="Gentemann C."/>
            <person name="Eikrem W."/>
            <person name="Gready J.E."/>
            <person name="John U."/>
            <person name="Lanier W."/>
            <person name="Lindquist E.A."/>
            <person name="Lucas S."/>
            <person name="Mayer K.F."/>
            <person name="Moreau H."/>
            <person name="Not F."/>
            <person name="Otillar R."/>
            <person name="Panaud O."/>
            <person name="Pangilinan J."/>
            <person name="Paulsen I."/>
            <person name="Piegu B."/>
            <person name="Poliakov A."/>
            <person name="Robbens S."/>
            <person name="Schmutz J."/>
            <person name="Toulza E."/>
            <person name="Wyss T."/>
            <person name="Zelensky A."/>
            <person name="Zhou K."/>
            <person name="Armbrust E.V."/>
            <person name="Bhattacharya D."/>
            <person name="Goodenough U.W."/>
            <person name="Van de Peer Y."/>
            <person name="Grigoriev I.V."/>
        </authorList>
    </citation>
    <scope>NUCLEOTIDE SEQUENCE [LARGE SCALE GENOMIC DNA]</scope>
    <source>
        <strain evidence="5">RCC299 / NOUM17</strain>
    </source>
</reference>
<dbReference type="Proteomes" id="UP000002009">
    <property type="component" value="Chromosome 7"/>
</dbReference>
<evidence type="ECO:0000259" key="3">
    <source>
        <dbReference type="PROSITE" id="PS52035"/>
    </source>
</evidence>
<evidence type="ECO:0000256" key="2">
    <source>
        <dbReference type="PROSITE-ProRule" id="PRU01379"/>
    </source>
</evidence>
<comment type="caution">
    <text evidence="2">Lacks conserved residue(s) required for the propagation of feature annotation.</text>
</comment>
<evidence type="ECO:0000313" key="4">
    <source>
        <dbReference type="EMBL" id="ACO65311.1"/>
    </source>
</evidence>
<dbReference type="InterPro" id="IPR000834">
    <property type="entry name" value="Peptidase_M14"/>
</dbReference>
<dbReference type="Gene3D" id="3.40.630.10">
    <property type="entry name" value="Zn peptidases"/>
    <property type="match status" value="1"/>
</dbReference>
<dbReference type="AlphaFoldDB" id="C1EB26"/>
<evidence type="ECO:0000313" key="5">
    <source>
        <dbReference type="Proteomes" id="UP000002009"/>
    </source>
</evidence>
<dbReference type="OrthoDB" id="407729at2759"/>
<proteinExistence type="inferred from homology"/>
<accession>C1EB26</accession>
<dbReference type="SUPFAM" id="SSF53187">
    <property type="entry name" value="Zn-dependent exopeptidases"/>
    <property type="match status" value="1"/>
</dbReference>
<dbReference type="OMA" id="WNIPDGF"/>
<feature type="domain" description="Peptidase M14" evidence="3">
    <location>
        <begin position="73"/>
        <end position="355"/>
    </location>
</feature>
<dbReference type="RefSeq" id="XP_002504053.1">
    <property type="nucleotide sequence ID" value="XM_002504007.1"/>
</dbReference>
<dbReference type="GO" id="GO:0008270">
    <property type="term" value="F:zinc ion binding"/>
    <property type="evidence" value="ECO:0007669"/>
    <property type="project" value="InterPro"/>
</dbReference>
<dbReference type="GO" id="GO:0006508">
    <property type="term" value="P:proteolysis"/>
    <property type="evidence" value="ECO:0007669"/>
    <property type="project" value="InterPro"/>
</dbReference>
<dbReference type="PROSITE" id="PS52035">
    <property type="entry name" value="PEPTIDASE_M14"/>
    <property type="match status" value="1"/>
</dbReference>
<dbReference type="CDD" id="cd06231">
    <property type="entry name" value="M14_REP34-like"/>
    <property type="match status" value="1"/>
</dbReference>